<accession>A0ACD2ZZS8</accession>
<feature type="non-terminal residue" evidence="1">
    <location>
        <position position="1"/>
    </location>
</feature>
<protein>
    <submittedName>
        <fullName evidence="1">Uncharacterized protein</fullName>
    </submittedName>
</protein>
<sequence length="362" mass="40236">FRQEGSTHRDESTDLSLSVRVGDPFSEPGGNRFNVFSALSYLRAAWAGVLALGDGRLESSFRGQAGLLPMRQRTCIMQNVPLPSQTRMGKRSAITPEWIREQAEEVRDHSTLTSIRRVLSMLFLGPFRRDWFFRSPNPCRAAKEATWNLKVPTTLGVSRLLQTPSELGSFNADVGILLPFHSIYAPYNPLPTLPTAPTPTKGGHSCSLYSTSSLVQQKRLELLRRRGAFLTGVWIVFHGVECRNGVIQSLRMRNDRSEHRHRSGGSLGDVRRVPPTPPPLASPLAHLHLKHPQAVVTTLPQFIPTNSYDSNNEIRHLSTETSYSMSYSGRWPSRWIQSPPSARSVDTSVLVAAALSTSTFPA</sequence>
<dbReference type="EMBL" id="ML209140">
    <property type="protein sequence ID" value="TFK58926.1"/>
    <property type="molecule type" value="Genomic_DNA"/>
</dbReference>
<gene>
    <name evidence="1" type="ORF">BDN72DRAFT_865567</name>
</gene>
<organism evidence="1 2">
    <name type="scientific">Pluteus cervinus</name>
    <dbReference type="NCBI Taxonomy" id="181527"/>
    <lineage>
        <taxon>Eukaryota</taxon>
        <taxon>Fungi</taxon>
        <taxon>Dikarya</taxon>
        <taxon>Basidiomycota</taxon>
        <taxon>Agaricomycotina</taxon>
        <taxon>Agaricomycetes</taxon>
        <taxon>Agaricomycetidae</taxon>
        <taxon>Agaricales</taxon>
        <taxon>Pluteineae</taxon>
        <taxon>Pluteaceae</taxon>
        <taxon>Pluteus</taxon>
    </lineage>
</organism>
<evidence type="ECO:0000313" key="1">
    <source>
        <dbReference type="EMBL" id="TFK58926.1"/>
    </source>
</evidence>
<dbReference type="Proteomes" id="UP000308600">
    <property type="component" value="Unassembled WGS sequence"/>
</dbReference>
<name>A0ACD2ZZS8_9AGAR</name>
<reference evidence="1 2" key="1">
    <citation type="journal article" date="2019" name="Nat. Ecol. Evol.">
        <title>Megaphylogeny resolves global patterns of mushroom evolution.</title>
        <authorList>
            <person name="Varga T."/>
            <person name="Krizsan K."/>
            <person name="Foldi C."/>
            <person name="Dima B."/>
            <person name="Sanchez-Garcia M."/>
            <person name="Sanchez-Ramirez S."/>
            <person name="Szollosi G.J."/>
            <person name="Szarkandi J.G."/>
            <person name="Papp V."/>
            <person name="Albert L."/>
            <person name="Andreopoulos W."/>
            <person name="Angelini C."/>
            <person name="Antonin V."/>
            <person name="Barry K.W."/>
            <person name="Bougher N.L."/>
            <person name="Buchanan P."/>
            <person name="Buyck B."/>
            <person name="Bense V."/>
            <person name="Catcheside P."/>
            <person name="Chovatia M."/>
            <person name="Cooper J."/>
            <person name="Damon W."/>
            <person name="Desjardin D."/>
            <person name="Finy P."/>
            <person name="Geml J."/>
            <person name="Haridas S."/>
            <person name="Hughes K."/>
            <person name="Justo A."/>
            <person name="Karasinski D."/>
            <person name="Kautmanova I."/>
            <person name="Kiss B."/>
            <person name="Kocsube S."/>
            <person name="Kotiranta H."/>
            <person name="LaButti K.M."/>
            <person name="Lechner B.E."/>
            <person name="Liimatainen K."/>
            <person name="Lipzen A."/>
            <person name="Lukacs Z."/>
            <person name="Mihaltcheva S."/>
            <person name="Morgado L.N."/>
            <person name="Niskanen T."/>
            <person name="Noordeloos M.E."/>
            <person name="Ohm R.A."/>
            <person name="Ortiz-Santana B."/>
            <person name="Ovrebo C."/>
            <person name="Racz N."/>
            <person name="Riley R."/>
            <person name="Savchenko A."/>
            <person name="Shiryaev A."/>
            <person name="Soop K."/>
            <person name="Spirin V."/>
            <person name="Szebenyi C."/>
            <person name="Tomsovsky M."/>
            <person name="Tulloss R.E."/>
            <person name="Uehling J."/>
            <person name="Grigoriev I.V."/>
            <person name="Vagvolgyi C."/>
            <person name="Papp T."/>
            <person name="Martin F.M."/>
            <person name="Miettinen O."/>
            <person name="Hibbett D.S."/>
            <person name="Nagy L.G."/>
        </authorList>
    </citation>
    <scope>NUCLEOTIDE SEQUENCE [LARGE SCALE GENOMIC DNA]</scope>
    <source>
        <strain evidence="1 2">NL-1719</strain>
    </source>
</reference>
<evidence type="ECO:0000313" key="2">
    <source>
        <dbReference type="Proteomes" id="UP000308600"/>
    </source>
</evidence>
<keyword evidence="2" id="KW-1185">Reference proteome</keyword>
<proteinExistence type="predicted"/>